<dbReference type="EMBL" id="JBEWZG010000002">
    <property type="protein sequence ID" value="MFL0206230.1"/>
    <property type="molecule type" value="Genomic_DNA"/>
</dbReference>
<accession>A0ABW8SV34</accession>
<keyword evidence="1" id="KW-1133">Transmembrane helix</keyword>
<keyword evidence="1" id="KW-0472">Membrane</keyword>
<evidence type="ECO:0008006" key="4">
    <source>
        <dbReference type="Google" id="ProtNLM"/>
    </source>
</evidence>
<proteinExistence type="predicted"/>
<keyword evidence="1" id="KW-0812">Transmembrane</keyword>
<dbReference type="RefSeq" id="WP_406777810.1">
    <property type="nucleotide sequence ID" value="NZ_JBEWZG010000002.1"/>
</dbReference>
<evidence type="ECO:0000256" key="1">
    <source>
        <dbReference type="SAM" id="Phobius"/>
    </source>
</evidence>
<reference evidence="2 3" key="1">
    <citation type="submission" date="2024-07" db="EMBL/GenBank/DDBJ databases">
        <authorList>
            <person name="Pitt A."/>
            <person name="Hahn M.W."/>
        </authorList>
    </citation>
    <scope>NUCLEOTIDE SEQUENCE [LARGE SCALE GENOMIC DNA]</scope>
    <source>
        <strain evidence="2 3">2-AUSEE-184A6</strain>
    </source>
</reference>
<protein>
    <recommendedName>
        <fullName evidence="4">DUF1640 domain-containing protein</fullName>
    </recommendedName>
</protein>
<organism evidence="2 3">
    <name type="scientific">Aquirufa novilacunae</name>
    <dbReference type="NCBI Taxonomy" id="3139305"/>
    <lineage>
        <taxon>Bacteria</taxon>
        <taxon>Pseudomonadati</taxon>
        <taxon>Bacteroidota</taxon>
        <taxon>Cytophagia</taxon>
        <taxon>Cytophagales</taxon>
        <taxon>Flectobacillaceae</taxon>
        <taxon>Aquirufa</taxon>
    </lineage>
</organism>
<feature type="transmembrane region" description="Helical" evidence="1">
    <location>
        <begin position="62"/>
        <end position="85"/>
    </location>
</feature>
<evidence type="ECO:0000313" key="2">
    <source>
        <dbReference type="EMBL" id="MFL0206230.1"/>
    </source>
</evidence>
<name>A0ABW8SV34_9BACT</name>
<sequence length="87" mass="10388">MSTDSNIQELQKHRDEIQVNLGVKLEKRIEFNSIEQLHNLELRLLEKFTKLEIQLIEAKSELFQWMCFFWVTQTAANVVMILLLLKK</sequence>
<comment type="caution">
    <text evidence="2">The sequence shown here is derived from an EMBL/GenBank/DDBJ whole genome shotgun (WGS) entry which is preliminary data.</text>
</comment>
<evidence type="ECO:0000313" key="3">
    <source>
        <dbReference type="Proteomes" id="UP001623559"/>
    </source>
</evidence>
<gene>
    <name evidence="2" type="ORF">V7S74_05705</name>
</gene>
<dbReference type="Proteomes" id="UP001623559">
    <property type="component" value="Unassembled WGS sequence"/>
</dbReference>